<accession>A0A168QDF6</accession>
<keyword evidence="1" id="KW-0732">Signal</keyword>
<organism evidence="3">
    <name type="scientific">Klebsiella pneumoniae</name>
    <dbReference type="NCBI Taxonomy" id="573"/>
    <lineage>
        <taxon>Bacteria</taxon>
        <taxon>Pseudomonadati</taxon>
        <taxon>Pseudomonadota</taxon>
        <taxon>Gammaproteobacteria</taxon>
        <taxon>Enterobacterales</taxon>
        <taxon>Enterobacteriaceae</taxon>
        <taxon>Klebsiella/Raoultella group</taxon>
        <taxon>Klebsiella</taxon>
        <taxon>Klebsiella pneumoniae complex</taxon>
    </lineage>
</organism>
<dbReference type="InterPro" id="IPR025864">
    <property type="entry name" value="TraW_N_dom"/>
</dbReference>
<dbReference type="AlphaFoldDB" id="A0A168QDF6"/>
<keyword evidence="3" id="KW-0614">Plasmid</keyword>
<dbReference type="EMBL" id="KU987453">
    <property type="protein sequence ID" value="ANC59711.1"/>
    <property type="molecule type" value="Genomic_DNA"/>
</dbReference>
<dbReference type="NCBIfam" id="NF010298">
    <property type="entry name" value="PRK13738.1"/>
    <property type="match status" value="1"/>
</dbReference>
<dbReference type="NCBIfam" id="TIGR02743">
    <property type="entry name" value="TraW"/>
    <property type="match status" value="1"/>
</dbReference>
<sequence>MMRALALGLTLLTGSVTAADLGTWGDLWPVAEPDMLTVIESRLQTLAQSGEMDKKMAEFKARVVRNSQRPPAVEGITRAVRYERRWFDPSVRVDKALADDRGNVFAQAGQVFNPLDVVPFNETLLFINGDDADQLAWVQRQKPDTLITRIILVQGNIPQTSEKLDSRIFFDQNGVLTTRFGISQVPARVTAAPSGKRLQVEIIPPDMAQHDAGGVR</sequence>
<evidence type="ECO:0000313" key="3">
    <source>
        <dbReference type="EMBL" id="ANC59711.1"/>
    </source>
</evidence>
<proteinExistence type="predicted"/>
<reference evidence="3" key="1">
    <citation type="submission" date="2016-03" db="EMBL/GenBank/DDBJ databases">
        <title>F5111 plasmid from K. peumoniae isloate 05K0261.</title>
        <authorList>
            <person name="Kang H.-Y."/>
            <person name="Kim S."/>
            <person name="Kim J."/>
        </authorList>
    </citation>
    <scope>NUCLEOTIDE SEQUENCE</scope>
    <source>
        <strain evidence="3">05K0261</strain>
        <plasmid evidence="3">F5111</plasmid>
    </source>
</reference>
<dbReference type="InterPro" id="IPR014114">
    <property type="entry name" value="TraW"/>
</dbReference>
<name>A0A168QDF6_KLEPN</name>
<geneLocation type="plasmid" evidence="3">
    <name>F5111</name>
</geneLocation>
<evidence type="ECO:0000256" key="1">
    <source>
        <dbReference type="SAM" id="SignalP"/>
    </source>
</evidence>
<dbReference type="Pfam" id="PF12477">
    <property type="entry name" value="TraW_N"/>
    <property type="match status" value="1"/>
</dbReference>
<feature type="signal peptide" evidence="1">
    <location>
        <begin position="1"/>
        <end position="18"/>
    </location>
</feature>
<feature type="domain" description="Type-F conjugative transfer system protein TraW N-terminal" evidence="2">
    <location>
        <begin position="10"/>
        <end position="31"/>
    </location>
</feature>
<feature type="chain" id="PRO_5007899907" evidence="1">
    <location>
        <begin position="19"/>
        <end position="216"/>
    </location>
</feature>
<evidence type="ECO:0000259" key="2">
    <source>
        <dbReference type="Pfam" id="PF12477"/>
    </source>
</evidence>
<protein>
    <submittedName>
        <fullName evidence="3">TraW protein</fullName>
    </submittedName>
</protein>